<reference evidence="1" key="1">
    <citation type="submission" date="2023-03" db="UniProtKB">
        <authorList>
            <consortium name="EnsemblPlants"/>
        </authorList>
    </citation>
    <scope>IDENTIFICATION</scope>
</reference>
<proteinExistence type="predicted"/>
<accession>A0A9I9E613</accession>
<dbReference type="AlphaFoldDB" id="A0A9I9E613"/>
<dbReference type="Gramene" id="MELO3C029212.2.1">
    <property type="protein sequence ID" value="MELO3C029212.2.1"/>
    <property type="gene ID" value="MELO3C029212.2"/>
</dbReference>
<organism evidence="1">
    <name type="scientific">Cucumis melo</name>
    <name type="common">Muskmelon</name>
    <dbReference type="NCBI Taxonomy" id="3656"/>
    <lineage>
        <taxon>Eukaryota</taxon>
        <taxon>Viridiplantae</taxon>
        <taxon>Streptophyta</taxon>
        <taxon>Embryophyta</taxon>
        <taxon>Tracheophyta</taxon>
        <taxon>Spermatophyta</taxon>
        <taxon>Magnoliopsida</taxon>
        <taxon>eudicotyledons</taxon>
        <taxon>Gunneridae</taxon>
        <taxon>Pentapetalae</taxon>
        <taxon>rosids</taxon>
        <taxon>fabids</taxon>
        <taxon>Cucurbitales</taxon>
        <taxon>Cucurbitaceae</taxon>
        <taxon>Benincaseae</taxon>
        <taxon>Cucumis</taxon>
    </lineage>
</organism>
<protein>
    <submittedName>
        <fullName evidence="1">Uncharacterized protein</fullName>
    </submittedName>
</protein>
<sequence>MNKKQNQRSRKRRRTGGFAVLLQGKSYSVKHRPQCLNLREEEASSTSFFLRHLGLSGGLCIIDSYSSLYLHPTNIETRKMKHKRIHNLQYLNLDDKSLSIDESFDLLETRSLFSNLQRVTIRCKGEISI</sequence>
<dbReference type="EnsemblPlants" id="MELO3C029212.2.1">
    <property type="protein sequence ID" value="MELO3C029212.2.1"/>
    <property type="gene ID" value="MELO3C029212.2"/>
</dbReference>
<evidence type="ECO:0000313" key="1">
    <source>
        <dbReference type="EnsemblPlants" id="MELO3C029212.2.1"/>
    </source>
</evidence>
<name>A0A9I9E613_CUCME</name>